<dbReference type="PANTHER" id="PTHR11895">
    <property type="entry name" value="TRANSAMIDASE"/>
    <property type="match status" value="1"/>
</dbReference>
<proteinExistence type="inferred from homology"/>
<dbReference type="SUPFAM" id="SSF75304">
    <property type="entry name" value="Amidase signature (AS) enzymes"/>
    <property type="match status" value="1"/>
</dbReference>
<evidence type="ECO:0000259" key="2">
    <source>
        <dbReference type="Pfam" id="PF01425"/>
    </source>
</evidence>
<dbReference type="Gene3D" id="3.90.1300.10">
    <property type="entry name" value="Amidase signature (AS) domain"/>
    <property type="match status" value="1"/>
</dbReference>
<protein>
    <submittedName>
        <fullName evidence="3">Amidase family protein</fullName>
    </submittedName>
</protein>
<dbReference type="InterPro" id="IPR036928">
    <property type="entry name" value="AS_sf"/>
</dbReference>
<dbReference type="RefSeq" id="WP_231043049.1">
    <property type="nucleotide sequence ID" value="NZ_CP106881.1"/>
</dbReference>
<gene>
    <name evidence="3" type="ORF">M9799_07540</name>
</gene>
<accession>A0ABY6GDR9</accession>
<dbReference type="PANTHER" id="PTHR11895:SF7">
    <property type="entry name" value="GLUTAMYL-TRNA(GLN) AMIDOTRANSFERASE SUBUNIT A, MITOCHONDRIAL"/>
    <property type="match status" value="1"/>
</dbReference>
<feature type="domain" description="Amidase" evidence="2">
    <location>
        <begin position="40"/>
        <end position="455"/>
    </location>
</feature>
<evidence type="ECO:0000256" key="1">
    <source>
        <dbReference type="ARBA" id="ARBA00009199"/>
    </source>
</evidence>
<dbReference type="Proteomes" id="UP001162800">
    <property type="component" value="Chromosome"/>
</dbReference>
<comment type="similarity">
    <text evidence="1">Belongs to the amidase family.</text>
</comment>
<name>A0ABY6GDR9_9BURK</name>
<dbReference type="InterPro" id="IPR000120">
    <property type="entry name" value="Amidase"/>
</dbReference>
<dbReference type="InterPro" id="IPR023631">
    <property type="entry name" value="Amidase_dom"/>
</dbReference>
<dbReference type="Pfam" id="PF01425">
    <property type="entry name" value="Amidase"/>
    <property type="match status" value="1"/>
</dbReference>
<evidence type="ECO:0000313" key="4">
    <source>
        <dbReference type="Proteomes" id="UP001162800"/>
    </source>
</evidence>
<dbReference type="EMBL" id="CP106881">
    <property type="protein sequence ID" value="UYG53058.1"/>
    <property type="molecule type" value="Genomic_DNA"/>
</dbReference>
<reference evidence="3" key="1">
    <citation type="submission" date="2022-09" db="EMBL/GenBank/DDBJ databases">
        <title>The complete genome of Acidovorax sp. 5MLIR.</title>
        <authorList>
            <person name="Liu L."/>
            <person name="Yue J."/>
            <person name="Yang F."/>
            <person name="Yuan J."/>
            <person name="Li L."/>
        </authorList>
    </citation>
    <scope>NUCLEOTIDE SEQUENCE</scope>
    <source>
        <strain evidence="3">5MLIR</strain>
    </source>
</reference>
<sequence>MSLPDSLAALSAQQLLAGYRARAFTPVQVLQDLLAAIGGDAFNAFAFIDTAGALRDAQASAERWQRGAPLGPLDGVPVSIKDLVTVAGWPIRRGSQLSPPQVSAGDAPAVAHLRRSGALLLGKTTTTEMGCAIHADGPVHGRTLHPLAPGRCVGGSSCGAAAQLAAGWGPLALGSDAGGSVRIPGSYAGLAAFKPSFGCIPMGPASAFAEFAHLGPMARSVGDIALAMQVLGQPDARDPASLHARAASVPEEGAALRIGHCLRIGPDAGLDAAIATAMQTLLAQLKGRTWRGRQIELLPIDLGDLWLADALWQTWCARVFEACLHLSAAQIAQLGPDMQRQQAQGQALTGLQLATARRTLREGAQRLHELFAGLDLLLTPSTPGAAPAAGDFVHDAHPDAEALRASGNWLAATPFSHPFNVTQQPALSMPWGHDAQGLPFGLQLAGRRYADALVLDFGAALEQWIKE</sequence>
<evidence type="ECO:0000313" key="3">
    <source>
        <dbReference type="EMBL" id="UYG53058.1"/>
    </source>
</evidence>
<keyword evidence="4" id="KW-1185">Reference proteome</keyword>
<organism evidence="3 4">
    <name type="scientific">Comamonas endophytica</name>
    <dbReference type="NCBI Taxonomy" id="2949090"/>
    <lineage>
        <taxon>Bacteria</taxon>
        <taxon>Pseudomonadati</taxon>
        <taxon>Pseudomonadota</taxon>
        <taxon>Betaproteobacteria</taxon>
        <taxon>Burkholderiales</taxon>
        <taxon>Comamonadaceae</taxon>
        <taxon>Comamonas</taxon>
    </lineage>
</organism>